<evidence type="ECO:0000313" key="13">
    <source>
        <dbReference type="EMBL" id="EQC34920.1"/>
    </source>
</evidence>
<dbReference type="GO" id="GO:0016887">
    <property type="term" value="F:ATP hydrolysis activity"/>
    <property type="evidence" value="ECO:0007669"/>
    <property type="project" value="InterPro"/>
</dbReference>
<dbReference type="Pfam" id="PF00005">
    <property type="entry name" value="ABC_tran"/>
    <property type="match status" value="1"/>
</dbReference>
<dbReference type="RefSeq" id="XP_008611792.1">
    <property type="nucleotide sequence ID" value="XM_008613570.1"/>
</dbReference>
<feature type="domain" description="ABC transporter" evidence="11">
    <location>
        <begin position="413"/>
        <end position="633"/>
    </location>
</feature>
<dbReference type="STRING" id="1156394.T0QM99"/>
<dbReference type="PANTHER" id="PTHR24223">
    <property type="entry name" value="ATP-BINDING CASSETTE SUB-FAMILY C"/>
    <property type="match status" value="1"/>
</dbReference>
<evidence type="ECO:0000259" key="12">
    <source>
        <dbReference type="PROSITE" id="PS50929"/>
    </source>
</evidence>
<feature type="transmembrane region" description="Helical" evidence="10">
    <location>
        <begin position="982"/>
        <end position="1004"/>
    </location>
</feature>
<evidence type="ECO:0000256" key="10">
    <source>
        <dbReference type="SAM" id="Phobius"/>
    </source>
</evidence>
<evidence type="ECO:0000256" key="8">
    <source>
        <dbReference type="ARBA" id="ARBA00023136"/>
    </source>
</evidence>
<feature type="transmembrane region" description="Helical" evidence="10">
    <location>
        <begin position="753"/>
        <end position="773"/>
    </location>
</feature>
<dbReference type="SUPFAM" id="SSF52540">
    <property type="entry name" value="P-loop containing nucleoside triphosphate hydrolases"/>
    <property type="match status" value="1"/>
</dbReference>
<keyword evidence="2" id="KW-0813">Transport</keyword>
<name>T0QM99_SAPDV</name>
<dbReference type="OMA" id="YMAIESE"/>
<dbReference type="CDD" id="cd18580">
    <property type="entry name" value="ABC_6TM_ABCC_D2"/>
    <property type="match status" value="1"/>
</dbReference>
<keyword evidence="7 10" id="KW-1133">Transmembrane helix</keyword>
<dbReference type="InParanoid" id="T0QM99"/>
<accession>T0QM99</accession>
<evidence type="ECO:0000256" key="1">
    <source>
        <dbReference type="ARBA" id="ARBA00004128"/>
    </source>
</evidence>
<dbReference type="InterPro" id="IPR003593">
    <property type="entry name" value="AAA+_ATPase"/>
</dbReference>
<dbReference type="Pfam" id="PF00664">
    <property type="entry name" value="ABC_membrane"/>
    <property type="match status" value="2"/>
</dbReference>
<dbReference type="PANTHER" id="PTHR24223:SF443">
    <property type="entry name" value="MULTIDRUG-RESISTANCE LIKE PROTEIN 1, ISOFORM I"/>
    <property type="match status" value="1"/>
</dbReference>
<keyword evidence="3 10" id="KW-0812">Transmembrane</keyword>
<dbReference type="CDD" id="cd03250">
    <property type="entry name" value="ABCC_MRP_domain1"/>
    <property type="match status" value="1"/>
</dbReference>
<dbReference type="InterPro" id="IPR044746">
    <property type="entry name" value="ABCC_6TM_D1"/>
</dbReference>
<feature type="transmembrane region" description="Helical" evidence="10">
    <location>
        <begin position="831"/>
        <end position="848"/>
    </location>
</feature>
<keyword evidence="8 10" id="KW-0472">Membrane</keyword>
<evidence type="ECO:0008006" key="15">
    <source>
        <dbReference type="Google" id="ProtNLM"/>
    </source>
</evidence>
<evidence type="ECO:0000259" key="11">
    <source>
        <dbReference type="PROSITE" id="PS50893"/>
    </source>
</evidence>
<dbReference type="InterPro" id="IPR003439">
    <property type="entry name" value="ABC_transporter-like_ATP-bd"/>
</dbReference>
<evidence type="ECO:0000313" key="14">
    <source>
        <dbReference type="Proteomes" id="UP000030762"/>
    </source>
</evidence>
<evidence type="ECO:0000256" key="9">
    <source>
        <dbReference type="SAM" id="MobiDB-lite"/>
    </source>
</evidence>
<dbReference type="InterPro" id="IPR044726">
    <property type="entry name" value="ABCC_6TM_D2"/>
</dbReference>
<feature type="transmembrane region" description="Helical" evidence="10">
    <location>
        <begin position="1010"/>
        <end position="1034"/>
    </location>
</feature>
<dbReference type="AlphaFoldDB" id="T0QM99"/>
<dbReference type="PROSITE" id="PS50929">
    <property type="entry name" value="ABC_TM1F"/>
    <property type="match status" value="2"/>
</dbReference>
<dbReference type="SUPFAM" id="SSF90123">
    <property type="entry name" value="ABC transporter transmembrane region"/>
    <property type="match status" value="2"/>
</dbReference>
<dbReference type="FunCoup" id="T0QM99">
    <property type="interactions" value="4"/>
</dbReference>
<dbReference type="InterPro" id="IPR050173">
    <property type="entry name" value="ABC_transporter_C-like"/>
</dbReference>
<keyword evidence="5" id="KW-0547">Nucleotide-binding</keyword>
<dbReference type="eggNOG" id="KOG0054">
    <property type="taxonomic scope" value="Eukaryota"/>
</dbReference>
<dbReference type="InterPro" id="IPR027417">
    <property type="entry name" value="P-loop_NTPase"/>
</dbReference>
<evidence type="ECO:0000256" key="7">
    <source>
        <dbReference type="ARBA" id="ARBA00022989"/>
    </source>
</evidence>
<feature type="transmembrane region" description="Helical" evidence="10">
    <location>
        <begin position="112"/>
        <end position="132"/>
    </location>
</feature>
<dbReference type="EMBL" id="JH767153">
    <property type="protein sequence ID" value="EQC34920.1"/>
    <property type="molecule type" value="Genomic_DNA"/>
</dbReference>
<evidence type="ECO:0000256" key="3">
    <source>
        <dbReference type="ARBA" id="ARBA00022692"/>
    </source>
</evidence>
<dbReference type="VEuPathDB" id="FungiDB:SDRG_07718"/>
<feature type="transmembrane region" description="Helical" evidence="10">
    <location>
        <begin position="335"/>
        <end position="352"/>
    </location>
</feature>
<dbReference type="GO" id="GO:0005774">
    <property type="term" value="C:vacuolar membrane"/>
    <property type="evidence" value="ECO:0007669"/>
    <property type="project" value="UniProtKB-SubCell"/>
</dbReference>
<feature type="transmembrane region" description="Helical" evidence="10">
    <location>
        <begin position="306"/>
        <end position="329"/>
    </location>
</feature>
<comment type="subcellular location">
    <subcellularLocation>
        <location evidence="1">Vacuole membrane</location>
        <topology evidence="1">Multi-pass membrane protein</topology>
    </subcellularLocation>
</comment>
<dbReference type="InterPro" id="IPR011527">
    <property type="entry name" value="ABC1_TM_dom"/>
</dbReference>
<sequence length="1112" mass="120385">MYRTFTAVAAHPTETAGAVSRLVFGWAKPLLFVGNQRKLSPDDLYPLPLASQVGPLTLHFADVYEHKDGGLLATFFSIYWGRFLCIGLFQSLSVLGDLYGPGYVLGALLRAVAAPVIDLQAVLTLIGSLYLVQLVNAFLKAHLAYMNENLGLQFSSSLRAMLFEKVLRLRAVASSTSVAKEKMAADIANLISTDTINVMGFAMSMHAMWIVPLQIAAVLYLLYSNVGWAIFVGLGVVAIILVINAIAAMLMGAEQARCFELKNDRMAVLQQVLAAIQTIKMDALEAEYEAKIKALRGLELASIHTLMRIILVLLSFMNCTLILVTLAVVATFTLWMQQALTVTIIFSTLALFKPLQDALVNLPIALMAMVQSLTSVQRINDILLLDEVSAASVWGPSHPLAAMYANEGVVVAIETGSFAWHATSGPTLRNLHLRLRRGELVVLHGAIGQGKSSLLAALLGEMQKLGGSVFVGGSVAYVAQQAWIQNSTIRENILFGKPYDRATYQKVLDACALTKDVATLGDMNEMGPKGVILTASQKARIALARAVCSDADIFLLDAPLAALDPSLASEVFTKCILGLLAKKTVLLVTHNMEIIQSPSVRRSLLLQGGRLHETSRDPPKMLRRAVSSVVASKPRTLHRATSSAMDAKPESVRPLQRMASSVAETKPARALHRAVSAAVEAKSDMPQRRLHDLLGSPSQQSMRSLQLPEMLEPLAEDAPSVTESSRLLLDDENDDDDGDGHVSTAIVGGYVRAMGGCVAVTTIVLLTMSLQLLKIGGDFWLTHWAMTPDETATFGYAPMTLYAALALGSCVFVILQTYAVIAFGLRASQHMFGAMLSALLAAPMRFFASTSTDAVCSRCSDDVVACDFSIPFTLGPILFEVSSFLATLLTTLFMTRWPALLVLPLLYLDYKLGAFYLEPLHEVHRLENASRAPLLQAIAEAIDGATTLRAFKETARVEASATLKIEAFGQARAVATALNAWFALRMSLVSSTIVAAFLCGLVALRHRHELSFGLLGLLITYVLAMPANLSYLATVWSQLEAAMRSPERLQEYMAIESEGDATTTLANWPTNGAITFDDGALVHSGSPKALFKQRHELFLELLREGGYTGKLP</sequence>
<protein>
    <recommendedName>
        <fullName evidence="15">ABC transmembrane type-1 domain-containing protein</fullName>
    </recommendedName>
</protein>
<evidence type="ECO:0000256" key="5">
    <source>
        <dbReference type="ARBA" id="ARBA00022741"/>
    </source>
</evidence>
<dbReference type="InterPro" id="IPR036640">
    <property type="entry name" value="ABC1_TM_sf"/>
</dbReference>
<dbReference type="CDD" id="cd18579">
    <property type="entry name" value="ABC_6TM_ABCC_D1"/>
    <property type="match status" value="1"/>
</dbReference>
<dbReference type="Gene3D" id="1.20.1560.10">
    <property type="entry name" value="ABC transporter type 1, transmembrane domain"/>
    <property type="match status" value="2"/>
</dbReference>
<evidence type="ECO:0000256" key="6">
    <source>
        <dbReference type="ARBA" id="ARBA00022840"/>
    </source>
</evidence>
<proteinExistence type="predicted"/>
<evidence type="ECO:0000256" key="4">
    <source>
        <dbReference type="ARBA" id="ARBA00022737"/>
    </source>
</evidence>
<keyword evidence="6" id="KW-0067">ATP-binding</keyword>
<keyword evidence="4" id="KW-0677">Repeat</keyword>
<evidence type="ECO:0000256" key="2">
    <source>
        <dbReference type="ARBA" id="ARBA00022448"/>
    </source>
</evidence>
<gene>
    <name evidence="13" type="ORF">SDRG_07718</name>
</gene>
<feature type="transmembrane region" description="Helical" evidence="10">
    <location>
        <begin position="228"/>
        <end position="253"/>
    </location>
</feature>
<dbReference type="GO" id="GO:0140359">
    <property type="term" value="F:ABC-type transporter activity"/>
    <property type="evidence" value="ECO:0007669"/>
    <property type="project" value="InterPro"/>
</dbReference>
<keyword evidence="14" id="KW-1185">Reference proteome</keyword>
<dbReference type="GO" id="GO:0005524">
    <property type="term" value="F:ATP binding"/>
    <property type="evidence" value="ECO:0007669"/>
    <property type="project" value="UniProtKB-KW"/>
</dbReference>
<feature type="transmembrane region" description="Helical" evidence="10">
    <location>
        <begin position="884"/>
        <end position="908"/>
    </location>
</feature>
<feature type="transmembrane region" description="Helical" evidence="10">
    <location>
        <begin position="198"/>
        <end position="222"/>
    </location>
</feature>
<dbReference type="SMART" id="SM00382">
    <property type="entry name" value="AAA"/>
    <property type="match status" value="1"/>
</dbReference>
<feature type="region of interest" description="Disordered" evidence="9">
    <location>
        <begin position="680"/>
        <end position="703"/>
    </location>
</feature>
<feature type="domain" description="ABC transmembrane type-1" evidence="12">
    <location>
        <begin position="86"/>
        <end position="371"/>
    </location>
</feature>
<dbReference type="PROSITE" id="PS50893">
    <property type="entry name" value="ABC_TRANSPORTER_2"/>
    <property type="match status" value="1"/>
</dbReference>
<reference evidence="13 14" key="1">
    <citation type="submission" date="2012-04" db="EMBL/GenBank/DDBJ databases">
        <title>The Genome Sequence of Saprolegnia declina VS20.</title>
        <authorList>
            <consortium name="The Broad Institute Genome Sequencing Platform"/>
            <person name="Russ C."/>
            <person name="Nusbaum C."/>
            <person name="Tyler B."/>
            <person name="van West P."/>
            <person name="Dieguez-Uribeondo J."/>
            <person name="de Bruijn I."/>
            <person name="Tripathy S."/>
            <person name="Jiang R."/>
            <person name="Young S.K."/>
            <person name="Zeng Q."/>
            <person name="Gargeya S."/>
            <person name="Fitzgerald M."/>
            <person name="Haas B."/>
            <person name="Abouelleil A."/>
            <person name="Alvarado L."/>
            <person name="Arachchi H.M."/>
            <person name="Berlin A."/>
            <person name="Chapman S.B."/>
            <person name="Goldberg J."/>
            <person name="Griggs A."/>
            <person name="Gujja S."/>
            <person name="Hansen M."/>
            <person name="Howarth C."/>
            <person name="Imamovic A."/>
            <person name="Larimer J."/>
            <person name="McCowen C."/>
            <person name="Montmayeur A."/>
            <person name="Murphy C."/>
            <person name="Neiman D."/>
            <person name="Pearson M."/>
            <person name="Priest M."/>
            <person name="Roberts A."/>
            <person name="Saif S."/>
            <person name="Shea T."/>
            <person name="Sisk P."/>
            <person name="Sykes S."/>
            <person name="Wortman J."/>
            <person name="Nusbaum C."/>
            <person name="Birren B."/>
        </authorList>
    </citation>
    <scope>NUCLEOTIDE SEQUENCE [LARGE SCALE GENOMIC DNA]</scope>
    <source>
        <strain evidence="13 14">VS20</strain>
    </source>
</reference>
<dbReference type="Gene3D" id="3.40.50.300">
    <property type="entry name" value="P-loop containing nucleotide triphosphate hydrolases"/>
    <property type="match status" value="1"/>
</dbReference>
<feature type="domain" description="ABC transmembrane type-1" evidence="12">
    <location>
        <begin position="801"/>
        <end position="1041"/>
    </location>
</feature>
<dbReference type="Proteomes" id="UP000030762">
    <property type="component" value="Unassembled WGS sequence"/>
</dbReference>
<feature type="transmembrane region" description="Helical" evidence="10">
    <location>
        <begin position="793"/>
        <end position="819"/>
    </location>
</feature>
<feature type="compositionally biased region" description="Basic and acidic residues" evidence="9">
    <location>
        <begin position="681"/>
        <end position="692"/>
    </location>
</feature>
<dbReference type="OrthoDB" id="4865934at2759"/>
<dbReference type="GeneID" id="19948445"/>
<organism evidence="13 14">
    <name type="scientific">Saprolegnia diclina (strain VS20)</name>
    <dbReference type="NCBI Taxonomy" id="1156394"/>
    <lineage>
        <taxon>Eukaryota</taxon>
        <taxon>Sar</taxon>
        <taxon>Stramenopiles</taxon>
        <taxon>Oomycota</taxon>
        <taxon>Saprolegniomycetes</taxon>
        <taxon>Saprolegniales</taxon>
        <taxon>Saprolegniaceae</taxon>
        <taxon>Saprolegnia</taxon>
    </lineage>
</organism>